<dbReference type="Gene3D" id="1.25.10.10">
    <property type="entry name" value="Leucine-rich Repeat Variant"/>
    <property type="match status" value="1"/>
</dbReference>
<comment type="caution">
    <text evidence="6">The sequence shown here is derived from an EMBL/GenBank/DDBJ whole genome shotgun (WGS) entry which is preliminary data.</text>
</comment>
<protein>
    <submittedName>
        <fullName evidence="6">Importin-13</fullName>
    </submittedName>
</protein>
<dbReference type="InterPro" id="IPR016024">
    <property type="entry name" value="ARM-type_fold"/>
</dbReference>
<evidence type="ECO:0000256" key="3">
    <source>
        <dbReference type="ARBA" id="ARBA00022448"/>
    </source>
</evidence>
<organism evidence="6 7">
    <name type="scientific">Halocaridina rubra</name>
    <name type="common">Hawaiian red shrimp</name>
    <dbReference type="NCBI Taxonomy" id="373956"/>
    <lineage>
        <taxon>Eukaryota</taxon>
        <taxon>Metazoa</taxon>
        <taxon>Ecdysozoa</taxon>
        <taxon>Arthropoda</taxon>
        <taxon>Crustacea</taxon>
        <taxon>Multicrustacea</taxon>
        <taxon>Malacostraca</taxon>
        <taxon>Eumalacostraca</taxon>
        <taxon>Eucarida</taxon>
        <taxon>Decapoda</taxon>
        <taxon>Pleocyemata</taxon>
        <taxon>Caridea</taxon>
        <taxon>Atyoidea</taxon>
        <taxon>Atyidae</taxon>
        <taxon>Halocaridina</taxon>
    </lineage>
</organism>
<evidence type="ECO:0000256" key="2">
    <source>
        <dbReference type="ARBA" id="ARBA00007991"/>
    </source>
</evidence>
<dbReference type="AlphaFoldDB" id="A0AAN8XDS6"/>
<comment type="similarity">
    <text evidence="2">Belongs to the importin beta family.</text>
</comment>
<dbReference type="Pfam" id="PF03810">
    <property type="entry name" value="IBN_N"/>
    <property type="match status" value="1"/>
</dbReference>
<dbReference type="SUPFAM" id="SSF48371">
    <property type="entry name" value="ARM repeat"/>
    <property type="match status" value="1"/>
</dbReference>
<keyword evidence="3" id="KW-0813">Transport</keyword>
<gene>
    <name evidence="6" type="primary">IPO13</name>
    <name evidence="6" type="ORF">SK128_000683</name>
</gene>
<dbReference type="EMBL" id="JAXCGZ010009436">
    <property type="protein sequence ID" value="KAK7077324.1"/>
    <property type="molecule type" value="Genomic_DNA"/>
</dbReference>
<evidence type="ECO:0000313" key="7">
    <source>
        <dbReference type="Proteomes" id="UP001381693"/>
    </source>
</evidence>
<evidence type="ECO:0000259" key="5">
    <source>
        <dbReference type="Pfam" id="PF03810"/>
    </source>
</evidence>
<dbReference type="GO" id="GO:0006606">
    <property type="term" value="P:protein import into nucleus"/>
    <property type="evidence" value="ECO:0007669"/>
    <property type="project" value="TreeGrafter"/>
</dbReference>
<dbReference type="GO" id="GO:0031267">
    <property type="term" value="F:small GTPase binding"/>
    <property type="evidence" value="ECO:0007669"/>
    <property type="project" value="InterPro"/>
</dbReference>
<dbReference type="GO" id="GO:0005737">
    <property type="term" value="C:cytoplasm"/>
    <property type="evidence" value="ECO:0007669"/>
    <property type="project" value="TreeGrafter"/>
</dbReference>
<dbReference type="InterPro" id="IPR011989">
    <property type="entry name" value="ARM-like"/>
</dbReference>
<proteinExistence type="inferred from homology"/>
<evidence type="ECO:0000256" key="4">
    <source>
        <dbReference type="ARBA" id="ARBA00023242"/>
    </source>
</evidence>
<name>A0AAN8XDS6_HALRR</name>
<accession>A0AAN8XDS6</accession>
<dbReference type="PANTHER" id="PTHR12363:SF33">
    <property type="entry name" value="IMPORTIN-13"/>
    <property type="match status" value="1"/>
</dbReference>
<feature type="non-terminal residue" evidence="6">
    <location>
        <position position="105"/>
    </location>
</feature>
<reference evidence="6 7" key="1">
    <citation type="submission" date="2023-11" db="EMBL/GenBank/DDBJ databases">
        <title>Halocaridina rubra genome assembly.</title>
        <authorList>
            <person name="Smith C."/>
        </authorList>
    </citation>
    <scope>NUCLEOTIDE SEQUENCE [LARGE SCALE GENOMIC DNA]</scope>
    <source>
        <strain evidence="6">EP-1</strain>
        <tissue evidence="6">Whole</tissue>
    </source>
</reference>
<dbReference type="InterPro" id="IPR051345">
    <property type="entry name" value="Importin_beta-like_NTR"/>
</dbReference>
<sequence>MEVSAEQVEQAVVEFYQDPVSKSGLNAWLMQAQHSRHSWTFAWPLLDPGKPEEVQFFAGNTIYMKVSRYWHEVPKEEYEPLKIKILNLIAQYSRTKIVLNRLVKS</sequence>
<dbReference type="GO" id="GO:0005634">
    <property type="term" value="C:nucleus"/>
    <property type="evidence" value="ECO:0007669"/>
    <property type="project" value="UniProtKB-SubCell"/>
</dbReference>
<evidence type="ECO:0000313" key="6">
    <source>
        <dbReference type="EMBL" id="KAK7077324.1"/>
    </source>
</evidence>
<keyword evidence="7" id="KW-1185">Reference proteome</keyword>
<feature type="domain" description="Importin N-terminal" evidence="5">
    <location>
        <begin position="27"/>
        <end position="91"/>
    </location>
</feature>
<dbReference type="Proteomes" id="UP001381693">
    <property type="component" value="Unassembled WGS sequence"/>
</dbReference>
<dbReference type="InterPro" id="IPR001494">
    <property type="entry name" value="Importin-beta_N"/>
</dbReference>
<keyword evidence="4" id="KW-0539">Nucleus</keyword>
<dbReference type="PANTHER" id="PTHR12363">
    <property type="entry name" value="TRANSPORTIN 3 AND IMPORTIN 13"/>
    <property type="match status" value="1"/>
</dbReference>
<comment type="subcellular location">
    <subcellularLocation>
        <location evidence="1">Nucleus</location>
    </subcellularLocation>
</comment>
<evidence type="ECO:0000256" key="1">
    <source>
        <dbReference type="ARBA" id="ARBA00004123"/>
    </source>
</evidence>